<evidence type="ECO:0000313" key="3">
    <source>
        <dbReference type="EMBL" id="CAL6034238.1"/>
    </source>
</evidence>
<keyword evidence="1" id="KW-0472">Membrane</keyword>
<protein>
    <submittedName>
        <fullName evidence="3">Hypothetical_protein</fullName>
    </submittedName>
</protein>
<sequence length="219" mass="24577">MPCSSFGLWRPRTFFFEFLFLFQQLFQLLIAAKASLVPTLQSLRCAAVSQLFGRQFAKSCDCNSLSELSSSYFFLIVSSIARCLFAYTTQLHCLYSLSFALHLFLNILLLLLIIFQGISHIVLLLQSLSSQGQHFFSLSSLDSRLTIIVSSQQLYLCFLSADLLSKHEGLSFMPRIVFIKISITSSTIGLLGQILAQVFPTRLEETYVLKSALTLIVSS</sequence>
<organism evidence="2">
    <name type="scientific">Hexamita inflata</name>
    <dbReference type="NCBI Taxonomy" id="28002"/>
    <lineage>
        <taxon>Eukaryota</taxon>
        <taxon>Metamonada</taxon>
        <taxon>Diplomonadida</taxon>
        <taxon>Hexamitidae</taxon>
        <taxon>Hexamitinae</taxon>
        <taxon>Hexamita</taxon>
    </lineage>
</organism>
<keyword evidence="1" id="KW-1133">Transmembrane helix</keyword>
<name>A0AA86R3D5_9EUKA</name>
<proteinExistence type="predicted"/>
<accession>A0AA86R3D5</accession>
<evidence type="ECO:0000313" key="4">
    <source>
        <dbReference type="Proteomes" id="UP001642409"/>
    </source>
</evidence>
<gene>
    <name evidence="3" type="ORF">HINF_LOCUS35358</name>
    <name evidence="2" type="ORF">HINF_LOCUS58639</name>
</gene>
<evidence type="ECO:0000256" key="1">
    <source>
        <dbReference type="SAM" id="Phobius"/>
    </source>
</evidence>
<dbReference type="Proteomes" id="UP001642409">
    <property type="component" value="Unassembled WGS sequence"/>
</dbReference>
<comment type="caution">
    <text evidence="2">The sequence shown here is derived from an EMBL/GenBank/DDBJ whole genome shotgun (WGS) entry which is preliminary data.</text>
</comment>
<evidence type="ECO:0000313" key="2">
    <source>
        <dbReference type="EMBL" id="CAI9970994.1"/>
    </source>
</evidence>
<reference evidence="2" key="1">
    <citation type="submission" date="2023-06" db="EMBL/GenBank/DDBJ databases">
        <authorList>
            <person name="Kurt Z."/>
        </authorList>
    </citation>
    <scope>NUCLEOTIDE SEQUENCE</scope>
</reference>
<dbReference type="EMBL" id="CATOUU010001084">
    <property type="protein sequence ID" value="CAI9970994.1"/>
    <property type="molecule type" value="Genomic_DNA"/>
</dbReference>
<dbReference type="AlphaFoldDB" id="A0AA86R3D5"/>
<keyword evidence="4" id="KW-1185">Reference proteome</keyword>
<reference evidence="3 4" key="2">
    <citation type="submission" date="2024-07" db="EMBL/GenBank/DDBJ databases">
        <authorList>
            <person name="Akdeniz Z."/>
        </authorList>
    </citation>
    <scope>NUCLEOTIDE SEQUENCE [LARGE SCALE GENOMIC DNA]</scope>
</reference>
<keyword evidence="1" id="KW-0812">Transmembrane</keyword>
<dbReference type="EMBL" id="CAXDID020000127">
    <property type="protein sequence ID" value="CAL6034238.1"/>
    <property type="molecule type" value="Genomic_DNA"/>
</dbReference>
<feature type="transmembrane region" description="Helical" evidence="1">
    <location>
        <begin position="99"/>
        <end position="125"/>
    </location>
</feature>